<feature type="non-terminal residue" evidence="2">
    <location>
        <position position="1"/>
    </location>
</feature>
<name>A0AAV5WEZ1_9BILA</name>
<evidence type="ECO:0000313" key="2">
    <source>
        <dbReference type="EMBL" id="GMT29040.1"/>
    </source>
</evidence>
<protein>
    <recommendedName>
        <fullName evidence="1">Dynein heavy chain tail domain-containing protein</fullName>
    </recommendedName>
</protein>
<accession>A0AAV5WEZ1</accession>
<dbReference type="Proteomes" id="UP001432322">
    <property type="component" value="Unassembled WGS sequence"/>
</dbReference>
<reference evidence="2" key="1">
    <citation type="submission" date="2023-10" db="EMBL/GenBank/DDBJ databases">
        <title>Genome assembly of Pristionchus species.</title>
        <authorList>
            <person name="Yoshida K."/>
            <person name="Sommer R.J."/>
        </authorList>
    </citation>
    <scope>NUCLEOTIDE SEQUENCE</scope>
    <source>
        <strain evidence="2">RS5133</strain>
    </source>
</reference>
<feature type="domain" description="Dynein heavy chain tail" evidence="1">
    <location>
        <begin position="16"/>
        <end position="91"/>
    </location>
</feature>
<evidence type="ECO:0000313" key="3">
    <source>
        <dbReference type="Proteomes" id="UP001432322"/>
    </source>
</evidence>
<sequence>SIDDDTDTVALETGGRIMVLEQSNGMLHVNYSDRLLKMIREVRQLSSLGLAIPAKIAKTCANGEKYYRYGVTLKQIAHFYNTVDQQMLPCQQVR</sequence>
<dbReference type="AlphaFoldDB" id="A0AAV5WEZ1"/>
<keyword evidence="3" id="KW-1185">Reference proteome</keyword>
<evidence type="ECO:0000259" key="1">
    <source>
        <dbReference type="Pfam" id="PF08385"/>
    </source>
</evidence>
<comment type="caution">
    <text evidence="2">The sequence shown here is derived from an EMBL/GenBank/DDBJ whole genome shotgun (WGS) entry which is preliminary data.</text>
</comment>
<gene>
    <name evidence="2" type="ORF">PFISCL1PPCAC_20337</name>
</gene>
<dbReference type="EMBL" id="BTSY01000005">
    <property type="protein sequence ID" value="GMT29040.1"/>
    <property type="molecule type" value="Genomic_DNA"/>
</dbReference>
<proteinExistence type="predicted"/>
<dbReference type="InterPro" id="IPR013594">
    <property type="entry name" value="Dynein_heavy_tail"/>
</dbReference>
<organism evidence="2 3">
    <name type="scientific">Pristionchus fissidentatus</name>
    <dbReference type="NCBI Taxonomy" id="1538716"/>
    <lineage>
        <taxon>Eukaryota</taxon>
        <taxon>Metazoa</taxon>
        <taxon>Ecdysozoa</taxon>
        <taxon>Nematoda</taxon>
        <taxon>Chromadorea</taxon>
        <taxon>Rhabditida</taxon>
        <taxon>Rhabditina</taxon>
        <taxon>Diplogasteromorpha</taxon>
        <taxon>Diplogasteroidea</taxon>
        <taxon>Neodiplogasteridae</taxon>
        <taxon>Pristionchus</taxon>
    </lineage>
</organism>
<feature type="non-terminal residue" evidence="2">
    <location>
        <position position="94"/>
    </location>
</feature>
<dbReference type="Pfam" id="PF08385">
    <property type="entry name" value="DHC_N1"/>
    <property type="match status" value="1"/>
</dbReference>